<dbReference type="GO" id="GO:0008081">
    <property type="term" value="F:phosphoric diester hydrolase activity"/>
    <property type="evidence" value="ECO:0007669"/>
    <property type="project" value="InterPro"/>
</dbReference>
<feature type="chain" id="PRO_5042264532" evidence="1">
    <location>
        <begin position="18"/>
        <end position="611"/>
    </location>
</feature>
<name>A0AAD6YM09_9AGAR</name>
<dbReference type="PROSITE" id="PS50007">
    <property type="entry name" value="PIPLC_X_DOMAIN"/>
    <property type="match status" value="1"/>
</dbReference>
<keyword evidence="4" id="KW-1185">Reference proteome</keyword>
<dbReference type="GO" id="GO:0006629">
    <property type="term" value="P:lipid metabolic process"/>
    <property type="evidence" value="ECO:0007669"/>
    <property type="project" value="InterPro"/>
</dbReference>
<dbReference type="Proteomes" id="UP001219525">
    <property type="component" value="Unassembled WGS sequence"/>
</dbReference>
<comment type="caution">
    <text evidence="3">The sequence shown here is derived from an EMBL/GenBank/DDBJ whole genome shotgun (WGS) entry which is preliminary data.</text>
</comment>
<feature type="signal peptide" evidence="1">
    <location>
        <begin position="1"/>
        <end position="17"/>
    </location>
</feature>
<dbReference type="InterPro" id="IPR051057">
    <property type="entry name" value="PI-PLC_domain"/>
</dbReference>
<evidence type="ECO:0000313" key="3">
    <source>
        <dbReference type="EMBL" id="KAJ7223391.1"/>
    </source>
</evidence>
<accession>A0AAD6YM09</accession>
<dbReference type="Gene3D" id="3.20.20.190">
    <property type="entry name" value="Phosphatidylinositol (PI) phosphodiesterase"/>
    <property type="match status" value="1"/>
</dbReference>
<protein>
    <submittedName>
        <fullName evidence="3">PLC-like phosphodiesterase</fullName>
    </submittedName>
</protein>
<evidence type="ECO:0000259" key="2">
    <source>
        <dbReference type="SMART" id="SM00148"/>
    </source>
</evidence>
<dbReference type="SMART" id="SM00148">
    <property type="entry name" value="PLCXc"/>
    <property type="match status" value="1"/>
</dbReference>
<dbReference type="PANTHER" id="PTHR13593">
    <property type="match status" value="1"/>
</dbReference>
<organism evidence="3 4">
    <name type="scientific">Mycena pura</name>
    <dbReference type="NCBI Taxonomy" id="153505"/>
    <lineage>
        <taxon>Eukaryota</taxon>
        <taxon>Fungi</taxon>
        <taxon>Dikarya</taxon>
        <taxon>Basidiomycota</taxon>
        <taxon>Agaricomycotina</taxon>
        <taxon>Agaricomycetes</taxon>
        <taxon>Agaricomycetidae</taxon>
        <taxon>Agaricales</taxon>
        <taxon>Marasmiineae</taxon>
        <taxon>Mycenaceae</taxon>
        <taxon>Mycena</taxon>
    </lineage>
</organism>
<evidence type="ECO:0000256" key="1">
    <source>
        <dbReference type="SAM" id="SignalP"/>
    </source>
</evidence>
<dbReference type="Pfam" id="PF26146">
    <property type="entry name" value="PI-PLC_X"/>
    <property type="match status" value="1"/>
</dbReference>
<dbReference type="EMBL" id="JARJCW010000006">
    <property type="protein sequence ID" value="KAJ7223391.1"/>
    <property type="molecule type" value="Genomic_DNA"/>
</dbReference>
<gene>
    <name evidence="3" type="ORF">GGX14DRAFT_658035</name>
</gene>
<reference evidence="3" key="1">
    <citation type="submission" date="2023-03" db="EMBL/GenBank/DDBJ databases">
        <title>Massive genome expansion in bonnet fungi (Mycena s.s.) driven by repeated elements and novel gene families across ecological guilds.</title>
        <authorList>
            <consortium name="Lawrence Berkeley National Laboratory"/>
            <person name="Harder C.B."/>
            <person name="Miyauchi S."/>
            <person name="Viragh M."/>
            <person name="Kuo A."/>
            <person name="Thoen E."/>
            <person name="Andreopoulos B."/>
            <person name="Lu D."/>
            <person name="Skrede I."/>
            <person name="Drula E."/>
            <person name="Henrissat B."/>
            <person name="Morin E."/>
            <person name="Kohler A."/>
            <person name="Barry K."/>
            <person name="LaButti K."/>
            <person name="Morin E."/>
            <person name="Salamov A."/>
            <person name="Lipzen A."/>
            <person name="Mereny Z."/>
            <person name="Hegedus B."/>
            <person name="Baldrian P."/>
            <person name="Stursova M."/>
            <person name="Weitz H."/>
            <person name="Taylor A."/>
            <person name="Grigoriev I.V."/>
            <person name="Nagy L.G."/>
            <person name="Martin F."/>
            <person name="Kauserud H."/>
        </authorList>
    </citation>
    <scope>NUCLEOTIDE SEQUENCE</scope>
    <source>
        <strain evidence="3">9144</strain>
    </source>
</reference>
<dbReference type="AlphaFoldDB" id="A0AAD6YM09"/>
<feature type="domain" description="Phosphatidylinositol-specific phospholipase C X" evidence="2">
    <location>
        <begin position="336"/>
        <end position="477"/>
    </location>
</feature>
<dbReference type="InterPro" id="IPR017946">
    <property type="entry name" value="PLC-like_Pdiesterase_TIM-brl"/>
</dbReference>
<keyword evidence="1" id="KW-0732">Signal</keyword>
<dbReference type="PANTHER" id="PTHR13593:SF113">
    <property type="entry name" value="SI:DKEY-266F7.9"/>
    <property type="match status" value="1"/>
</dbReference>
<dbReference type="InterPro" id="IPR000909">
    <property type="entry name" value="PLipase_C_PInositol-sp_X_dom"/>
</dbReference>
<sequence length="611" mass="66949">MLTGAIRLALFAPIVLSLSTQGLRIPGLSLLFDAVDIAVTAHDRTLLTEQIALTNEVPFDALRDENIDLGYGATLDLINANAAWVPAPSNGKTNFAPALAAHRGRLYSVYADPADGRLHYSTGDNVAWDQFTISLNNEYAQDGPALADLHGTLHLVFPDKISGMLVHLHVGEWSPDSGWRSFHKLGNESTAGTLSLYTDATATTLFLLFAANSTDRKIVEMSSRSVNGVWSHVTPPDESTAFGTAATNFRDTAMMAFPSNDGQSQVCVSFYDPGLKHWLPHEPIVGEFSSHAPAIAVLDGVVNVIFPLRNSVTVFRVTRNLLSWPLDSWMNHLNSNLYMSQLSLPGTHDSGSVTSIPYTETQFLSITQQLDAGIRVFDLRCGLIRDVLWMVHGDAPIFTTLQQLLHEMYNWLLSANHQGEALVVSIKQDADTHFSNIEFDQAVYEVLQLGEQKQYWVTNATIPQLGQVRGKIQLLRRYSAGYNTTTSTDYRIGIDASGWPNNTPLGNITIPGVGTLWIEDHYNYDDVSDFADVVANKTGYVEAALAFAVFGGVPNNWHISFTTASNFPYHQPSGIALGGVNLVYPFEYVVGVNFNLVAYIIPMLRPGASAI</sequence>
<evidence type="ECO:0000313" key="4">
    <source>
        <dbReference type="Proteomes" id="UP001219525"/>
    </source>
</evidence>
<proteinExistence type="predicted"/>
<dbReference type="SUPFAM" id="SSF51695">
    <property type="entry name" value="PLC-like phosphodiesterases"/>
    <property type="match status" value="1"/>
</dbReference>